<evidence type="ECO:0000256" key="1">
    <source>
        <dbReference type="SAM" id="MobiDB-lite"/>
    </source>
</evidence>
<dbReference type="EMBL" id="CP089983">
    <property type="protein sequence ID" value="WXB04692.1"/>
    <property type="molecule type" value="Genomic_DNA"/>
</dbReference>
<feature type="region of interest" description="Disordered" evidence="1">
    <location>
        <begin position="1"/>
        <end position="41"/>
    </location>
</feature>
<accession>A0ABZ2L7J6</accession>
<evidence type="ECO:0008006" key="4">
    <source>
        <dbReference type="Google" id="ProtNLM"/>
    </source>
</evidence>
<protein>
    <recommendedName>
        <fullName evidence="4">PE-PGRS family protein</fullName>
    </recommendedName>
</protein>
<gene>
    <name evidence="2" type="ORF">LVJ94_48340</name>
</gene>
<organism evidence="2 3">
    <name type="scientific">Pendulispora rubella</name>
    <dbReference type="NCBI Taxonomy" id="2741070"/>
    <lineage>
        <taxon>Bacteria</taxon>
        <taxon>Pseudomonadati</taxon>
        <taxon>Myxococcota</taxon>
        <taxon>Myxococcia</taxon>
        <taxon>Myxococcales</taxon>
        <taxon>Sorangiineae</taxon>
        <taxon>Pendulisporaceae</taxon>
        <taxon>Pendulispora</taxon>
    </lineage>
</organism>
<proteinExistence type="predicted"/>
<evidence type="ECO:0000313" key="2">
    <source>
        <dbReference type="EMBL" id="WXB04692.1"/>
    </source>
</evidence>
<sequence>MSTVAAGEKAIGAPDEDDDVSATCPSYASGVSSGSVASDKPQEVSGIAASRRNKGVYWIHNDAGNAAEVYAITVAGADRGTVKLSGVSMNDWEDIAAGAGPDPALSYVYVGDIGDNDENRSKVAIYRFPEPEISLTGGAVKKSVTPERLDIVYPDGPHNAEALLLDPVSKDLFIVTKNSGPTDVFRVPSLFTNGSKVTAQKVATFTPIGGAVSGGDISPDGKAILIRTDDSAMFWRRDDGVSVAQAMLQPHCVVPTKKEGNGEAIAFRVDKSGYVTVSEGEHQPVYFFAPK</sequence>
<evidence type="ECO:0000313" key="3">
    <source>
        <dbReference type="Proteomes" id="UP001374803"/>
    </source>
</evidence>
<feature type="compositionally biased region" description="Low complexity" evidence="1">
    <location>
        <begin position="28"/>
        <end position="38"/>
    </location>
</feature>
<dbReference type="Proteomes" id="UP001374803">
    <property type="component" value="Chromosome"/>
</dbReference>
<keyword evidence="3" id="KW-1185">Reference proteome</keyword>
<dbReference type="SUPFAM" id="SSF63825">
    <property type="entry name" value="YWTD domain"/>
    <property type="match status" value="1"/>
</dbReference>
<dbReference type="RefSeq" id="WP_394834336.1">
    <property type="nucleotide sequence ID" value="NZ_CP089929.1"/>
</dbReference>
<reference evidence="2" key="1">
    <citation type="submission" date="2021-12" db="EMBL/GenBank/DDBJ databases">
        <title>Discovery of the Pendulisporaceae a myxobacterial family with distinct sporulation behavior and unique specialized metabolism.</title>
        <authorList>
            <person name="Garcia R."/>
            <person name="Popoff A."/>
            <person name="Bader C.D."/>
            <person name="Loehr J."/>
            <person name="Walesch S."/>
            <person name="Walt C."/>
            <person name="Boldt J."/>
            <person name="Bunk B."/>
            <person name="Haeckl F.J.F.P.J."/>
            <person name="Gunesch A.P."/>
            <person name="Birkelbach J."/>
            <person name="Nuebel U."/>
            <person name="Pietschmann T."/>
            <person name="Bach T."/>
            <person name="Mueller R."/>
        </authorList>
    </citation>
    <scope>NUCLEOTIDE SEQUENCE</scope>
    <source>
        <strain evidence="2">MSr11367</strain>
    </source>
</reference>
<name>A0ABZ2L7J6_9BACT</name>